<keyword evidence="3" id="KW-1185">Reference proteome</keyword>
<name>A0ABY4L3S3_THEAE</name>
<accession>A0ABY4L3S3</accession>
<evidence type="ECO:0000256" key="1">
    <source>
        <dbReference type="SAM" id="MobiDB-lite"/>
    </source>
</evidence>
<proteinExistence type="predicted"/>
<evidence type="ECO:0000313" key="2">
    <source>
        <dbReference type="EMBL" id="UPT22336.1"/>
    </source>
</evidence>
<sequence length="160" mass="15995">MFDTIRATVKTVVLSLGAAGLVALGGGVAFAAVPTAENLTGPLGGLGISLPGEAAPADSLPGDLVDDRIVPMRAPVTEGEEKPTVSGDLTVLPEGKDTAQVLLDEIERRSAVHQERAGSLLGGAAPDVVPQRDAADPAETLGLSTEGLLGKGLLGEGLSL</sequence>
<dbReference type="EMBL" id="CP051627">
    <property type="protein sequence ID" value="UPT22336.1"/>
    <property type="molecule type" value="Genomic_DNA"/>
</dbReference>
<dbReference type="Proteomes" id="UP000832041">
    <property type="component" value="Chromosome"/>
</dbReference>
<protein>
    <submittedName>
        <fullName evidence="2">Uncharacterized protein</fullName>
    </submittedName>
</protein>
<evidence type="ECO:0000313" key="3">
    <source>
        <dbReference type="Proteomes" id="UP000832041"/>
    </source>
</evidence>
<gene>
    <name evidence="2" type="ORF">FOF52_16315</name>
</gene>
<organism evidence="2 3">
    <name type="scientific">Thermobifida alba</name>
    <name type="common">Thermomonospora alba</name>
    <dbReference type="NCBI Taxonomy" id="53522"/>
    <lineage>
        <taxon>Bacteria</taxon>
        <taxon>Bacillati</taxon>
        <taxon>Actinomycetota</taxon>
        <taxon>Actinomycetes</taxon>
        <taxon>Streptosporangiales</taxon>
        <taxon>Nocardiopsidaceae</taxon>
        <taxon>Thermobifida</taxon>
    </lineage>
</organism>
<reference evidence="2 3" key="1">
    <citation type="submission" date="2020-04" db="EMBL/GenBank/DDBJ databases">
        <title>Thermobifida alba genome sequencing and assembly.</title>
        <authorList>
            <person name="Luzics S."/>
            <person name="Horvath B."/>
            <person name="Nagy I."/>
            <person name="Toth A."/>
            <person name="Nagy I."/>
            <person name="Kukolya J."/>
        </authorList>
    </citation>
    <scope>NUCLEOTIDE SEQUENCE [LARGE SCALE GENOMIC DNA]</scope>
    <source>
        <strain evidence="2 3">DSM 43795</strain>
    </source>
</reference>
<dbReference type="RefSeq" id="WP_248590823.1">
    <property type="nucleotide sequence ID" value="NZ_BAABEB010000039.1"/>
</dbReference>
<feature type="region of interest" description="Disordered" evidence="1">
    <location>
        <begin position="117"/>
        <end position="137"/>
    </location>
</feature>